<evidence type="ECO:0000256" key="1">
    <source>
        <dbReference type="SAM" id="Coils"/>
    </source>
</evidence>
<reference evidence="3" key="1">
    <citation type="submission" date="2017-01" db="EMBL/GenBank/DDBJ databases">
        <authorList>
            <person name="Varghese N."/>
            <person name="Submissions S."/>
        </authorList>
    </citation>
    <scope>NUCLEOTIDE SEQUENCE [LARGE SCALE GENOMIC DNA]</scope>
    <source>
        <strain evidence="3">ATCC 700103</strain>
    </source>
</reference>
<dbReference type="InterPro" id="IPR029063">
    <property type="entry name" value="SAM-dependent_MTases_sf"/>
</dbReference>
<dbReference type="FunFam" id="3.40.50.150:FF:000554">
    <property type="entry name" value="Cation-transporting ATPase"/>
    <property type="match status" value="1"/>
</dbReference>
<proteinExistence type="predicted"/>
<accession>A0A1N7C0W2</accession>
<feature type="coiled-coil region" evidence="1">
    <location>
        <begin position="102"/>
        <end position="129"/>
    </location>
</feature>
<dbReference type="EMBL" id="FTNC01000038">
    <property type="protein sequence ID" value="SIR57103.1"/>
    <property type="molecule type" value="Genomic_DNA"/>
</dbReference>
<dbReference type="Gene3D" id="3.40.50.150">
    <property type="entry name" value="Vaccinia Virus protein VP39"/>
    <property type="match status" value="1"/>
</dbReference>
<gene>
    <name evidence="2" type="ORF">SAMN05421834_1384</name>
</gene>
<dbReference type="Pfam" id="PF02353">
    <property type="entry name" value="CMAS"/>
    <property type="match status" value="1"/>
</dbReference>
<dbReference type="CDD" id="cd02440">
    <property type="entry name" value="AdoMet_MTases"/>
    <property type="match status" value="1"/>
</dbReference>
<name>A0A1N7C0W2_9FIRM</name>
<dbReference type="OrthoDB" id="9782855at2"/>
<dbReference type="PANTHER" id="PTHR43832">
    <property type="match status" value="1"/>
</dbReference>
<dbReference type="AlphaFoldDB" id="A0A1N7C0W2"/>
<protein>
    <submittedName>
        <fullName evidence="2">Cyclopropane-fatty-acyl-phospholipid synthase</fullName>
    </submittedName>
</protein>
<dbReference type="Proteomes" id="UP000185669">
    <property type="component" value="Unassembled WGS sequence"/>
</dbReference>
<keyword evidence="3" id="KW-1185">Reference proteome</keyword>
<organism evidence="2 3">
    <name type="scientific">Halanaerobium kushneri</name>
    <dbReference type="NCBI Taxonomy" id="56779"/>
    <lineage>
        <taxon>Bacteria</taxon>
        <taxon>Bacillati</taxon>
        <taxon>Bacillota</taxon>
        <taxon>Clostridia</taxon>
        <taxon>Halanaerobiales</taxon>
        <taxon>Halanaerobiaceae</taxon>
        <taxon>Halanaerobium</taxon>
    </lineage>
</organism>
<evidence type="ECO:0000313" key="3">
    <source>
        <dbReference type="Proteomes" id="UP000185669"/>
    </source>
</evidence>
<evidence type="ECO:0000313" key="2">
    <source>
        <dbReference type="EMBL" id="SIR57103.1"/>
    </source>
</evidence>
<dbReference type="STRING" id="56779.SAMN05421834_1384"/>
<keyword evidence="1" id="KW-0175">Coiled coil</keyword>
<dbReference type="SUPFAM" id="SSF53335">
    <property type="entry name" value="S-adenosyl-L-methionine-dependent methyltransferases"/>
    <property type="match status" value="1"/>
</dbReference>
<sequence>MDLDKILAKGRVPDFLLRRGIRRVIKKRIKKQNQIGIEARFNYLKSFIENLKTQPIAVQTEAANEQHYELPPEFFEKILGRNLKYSCCYWNDDLSYKKLKKEDDLQQRLDQAEDEILKLTAERAEIENGQNILELGCGWGSLSFYLAKKFPDSRIIAMSNSKLQINYINQLAAKNRIKNLRAVKADINNFTTDARFDRIVSVEMFEHMRNYQKLMQKVSSFLTDKGKLFIHIFTHQFYPFTYQDSKNTDWMARYFFSGGTMPSQDLLHYFSSDLSLEKQWVVSGIHYQKTLEAWLAIMDQKKQSIYPILESTYGAQAAEKWWNYWRLFFMSSAEFFGYNGGDEWFISHYLFQK</sequence>
<dbReference type="PANTHER" id="PTHR43832:SF1">
    <property type="entry name" value="S-ADENOSYL-L-METHIONINE-DEPENDENT METHYLTRANSFERASES SUPERFAMILY PROTEIN"/>
    <property type="match status" value="1"/>
</dbReference>